<accession>A0ACC1CQU1</accession>
<dbReference type="Proteomes" id="UP000824533">
    <property type="component" value="Linkage Group LG19"/>
</dbReference>
<name>A0ACC1CQU1_9NEOP</name>
<gene>
    <name evidence="1" type="ORF">K1T71_010741</name>
</gene>
<comment type="caution">
    <text evidence="1">The sequence shown here is derived from an EMBL/GenBank/DDBJ whole genome shotgun (WGS) entry which is preliminary data.</text>
</comment>
<evidence type="ECO:0000313" key="1">
    <source>
        <dbReference type="EMBL" id="KAJ0173592.1"/>
    </source>
</evidence>
<keyword evidence="2" id="KW-1185">Reference proteome</keyword>
<dbReference type="EMBL" id="CM034405">
    <property type="protein sequence ID" value="KAJ0173592.1"/>
    <property type="molecule type" value="Genomic_DNA"/>
</dbReference>
<protein>
    <submittedName>
        <fullName evidence="1">Uncharacterized protein</fullName>
    </submittedName>
</protein>
<reference evidence="1 2" key="1">
    <citation type="journal article" date="2021" name="Front. Genet.">
        <title>Chromosome-Level Genome Assembly Reveals Significant Gene Expansion in the Toll and IMD Signaling Pathways of Dendrolimus kikuchii.</title>
        <authorList>
            <person name="Zhou J."/>
            <person name="Wu P."/>
            <person name="Xiong Z."/>
            <person name="Liu N."/>
            <person name="Zhao N."/>
            <person name="Ji M."/>
            <person name="Qiu Y."/>
            <person name="Yang B."/>
        </authorList>
    </citation>
    <scope>NUCLEOTIDE SEQUENCE [LARGE SCALE GENOMIC DNA]</scope>
    <source>
        <strain evidence="1">Ann1</strain>
    </source>
</reference>
<sequence length="347" mass="37884">MSNSAPLIIRLLASSVSVAGRAGKIVRDVMSKGELGIIEKGKDDYQTEADRSAQKCIIASLAAQYPKLTIIGEEDNQDNDGDVCNDWIVVDSDKDVLKLECPASLQGIKEEDIVVWVDPLDGTSEYTQGALMLKRNRWERWKMYLTHPLISIKWYLSLLHSNYGFLEHVTVLIGISVNEKPVAGVIHQPYYKTVVGGEKKIGRTIWGLQETGVGGFTPAPPPDSLVITTTRSHSNPTVEKALQAMNAAQIQRVGGAGYKVLQLLEGKASVYVFASSGCKKWDTCAPEAILSAAGGKLTDILGNFYKYGASETRSNKTGVLAAVNDELHDYALGRIPQELKDNFSNKL</sequence>
<evidence type="ECO:0000313" key="2">
    <source>
        <dbReference type="Proteomes" id="UP000824533"/>
    </source>
</evidence>
<proteinExistence type="predicted"/>
<organism evidence="1 2">
    <name type="scientific">Dendrolimus kikuchii</name>
    <dbReference type="NCBI Taxonomy" id="765133"/>
    <lineage>
        <taxon>Eukaryota</taxon>
        <taxon>Metazoa</taxon>
        <taxon>Ecdysozoa</taxon>
        <taxon>Arthropoda</taxon>
        <taxon>Hexapoda</taxon>
        <taxon>Insecta</taxon>
        <taxon>Pterygota</taxon>
        <taxon>Neoptera</taxon>
        <taxon>Endopterygota</taxon>
        <taxon>Lepidoptera</taxon>
        <taxon>Glossata</taxon>
        <taxon>Ditrysia</taxon>
        <taxon>Bombycoidea</taxon>
        <taxon>Lasiocampidae</taxon>
        <taxon>Dendrolimus</taxon>
    </lineage>
</organism>